<keyword evidence="3" id="KW-0378">Hydrolase</keyword>
<evidence type="ECO:0000259" key="6">
    <source>
        <dbReference type="Pfam" id="PF00884"/>
    </source>
</evidence>
<dbReference type="PANTHER" id="PTHR42693">
    <property type="entry name" value="ARYLSULFATASE FAMILY MEMBER"/>
    <property type="match status" value="1"/>
</dbReference>
<evidence type="ECO:0000256" key="3">
    <source>
        <dbReference type="ARBA" id="ARBA00022801"/>
    </source>
</evidence>
<keyword evidence="5" id="KW-0732">Signal</keyword>
<organism evidence="7 8">
    <name type="scientific">Lentisphaera araneosa HTCC2155</name>
    <dbReference type="NCBI Taxonomy" id="313628"/>
    <lineage>
        <taxon>Bacteria</taxon>
        <taxon>Pseudomonadati</taxon>
        <taxon>Lentisphaerota</taxon>
        <taxon>Lentisphaeria</taxon>
        <taxon>Lentisphaerales</taxon>
        <taxon>Lentisphaeraceae</taxon>
        <taxon>Lentisphaera</taxon>
    </lineage>
</organism>
<feature type="chain" id="PRO_5002692214" evidence="5">
    <location>
        <begin position="25"/>
        <end position="506"/>
    </location>
</feature>
<dbReference type="AlphaFoldDB" id="A6DFR4"/>
<proteinExistence type="inferred from homology"/>
<dbReference type="Pfam" id="PF00884">
    <property type="entry name" value="Sulfatase"/>
    <property type="match status" value="1"/>
</dbReference>
<sequence length="506" mass="57615">MKIKSFILTALAGFSSALSPLAEAANKKPNIVLILADDVGSDMFSSYGQAHSAQTPNIDKIGTEGVQFKTCFAPAICGPSRALIMTGVYANRTGAFRNDMWAFDSRGTLFTKQHSWAKLLSEGGYKTAVAGKWHCSALEPYTPEVGFDEFCIYESADKIEKHFGFNPVKQGRRKDVKLPDVRYWYPSTVQNGKYLDATENDFGPDQRCEFIMDFMERNAKKDQPFMAYWPIVIPHGPYTTTPDNGLAMDIELKKPDVRGKSKEEKERIMGEYSQKQNTRFVNLIQYMDKLVGKVMNKAKDLGIYENTYFIFCSDNGTASTAKDRAVERGVHVPFLVCGPGVKKRGMTEELTDFSDVAPTLLEMAGVPFPKDVPFDGKSQLPFLSGKTDTHREWIYAYTGPVQIFRTKTHLLEARSVLYEKPEGRLYFTADKRFGEGYKRVDNNPEHSQAKKQFKELIAELPNHLELDHPFYKSKYGQKWMNNNDIKELSRKHLYSHPDWKLYDQED</sequence>
<dbReference type="eggNOG" id="COG3119">
    <property type="taxonomic scope" value="Bacteria"/>
</dbReference>
<dbReference type="Gene3D" id="3.40.720.10">
    <property type="entry name" value="Alkaline Phosphatase, subunit A"/>
    <property type="match status" value="1"/>
</dbReference>
<evidence type="ECO:0000313" key="8">
    <source>
        <dbReference type="Proteomes" id="UP000004947"/>
    </source>
</evidence>
<comment type="caution">
    <text evidence="7">The sequence shown here is derived from an EMBL/GenBank/DDBJ whole genome shotgun (WGS) entry which is preliminary data.</text>
</comment>
<dbReference type="InterPro" id="IPR017850">
    <property type="entry name" value="Alkaline_phosphatase_core_sf"/>
</dbReference>
<comment type="similarity">
    <text evidence="1">Belongs to the sulfatase family.</text>
</comment>
<dbReference type="Proteomes" id="UP000004947">
    <property type="component" value="Unassembled WGS sequence"/>
</dbReference>
<dbReference type="PROSITE" id="PS00523">
    <property type="entry name" value="SULFATASE_1"/>
    <property type="match status" value="1"/>
</dbReference>
<reference evidence="7 8" key="1">
    <citation type="journal article" date="2010" name="J. Bacteriol.">
        <title>Genome sequence of Lentisphaera araneosa HTCC2155T, the type species of the order Lentisphaerales in the phylum Lentisphaerae.</title>
        <authorList>
            <person name="Thrash J.C."/>
            <person name="Cho J.C."/>
            <person name="Vergin K.L."/>
            <person name="Morris R.M."/>
            <person name="Giovannoni S.J."/>
        </authorList>
    </citation>
    <scope>NUCLEOTIDE SEQUENCE [LARGE SCALE GENOMIC DNA]</scope>
    <source>
        <strain evidence="7 8">HTCC2155</strain>
    </source>
</reference>
<dbReference type="EMBL" id="ABCK01000001">
    <property type="protein sequence ID" value="EDM29644.1"/>
    <property type="molecule type" value="Genomic_DNA"/>
</dbReference>
<name>A6DFR4_9BACT</name>
<evidence type="ECO:0000256" key="5">
    <source>
        <dbReference type="SAM" id="SignalP"/>
    </source>
</evidence>
<dbReference type="STRING" id="313628.LNTAR_17878"/>
<dbReference type="InterPro" id="IPR050738">
    <property type="entry name" value="Sulfatase"/>
</dbReference>
<feature type="domain" description="Sulfatase N-terminal" evidence="6">
    <location>
        <begin position="29"/>
        <end position="366"/>
    </location>
</feature>
<evidence type="ECO:0000313" key="7">
    <source>
        <dbReference type="EMBL" id="EDM29644.1"/>
    </source>
</evidence>
<dbReference type="PROSITE" id="PS00149">
    <property type="entry name" value="SULFATASE_2"/>
    <property type="match status" value="1"/>
</dbReference>
<dbReference type="SUPFAM" id="SSF53649">
    <property type="entry name" value="Alkaline phosphatase-like"/>
    <property type="match status" value="1"/>
</dbReference>
<dbReference type="CDD" id="cd16151">
    <property type="entry name" value="sulfatase_like"/>
    <property type="match status" value="1"/>
</dbReference>
<evidence type="ECO:0000256" key="2">
    <source>
        <dbReference type="ARBA" id="ARBA00022723"/>
    </source>
</evidence>
<evidence type="ECO:0000256" key="1">
    <source>
        <dbReference type="ARBA" id="ARBA00008779"/>
    </source>
</evidence>
<gene>
    <name evidence="7" type="ORF">LNTAR_17878</name>
</gene>
<evidence type="ECO:0000256" key="4">
    <source>
        <dbReference type="ARBA" id="ARBA00022837"/>
    </source>
</evidence>
<dbReference type="PANTHER" id="PTHR42693:SF53">
    <property type="entry name" value="ENDO-4-O-SULFATASE"/>
    <property type="match status" value="1"/>
</dbReference>
<feature type="signal peptide" evidence="5">
    <location>
        <begin position="1"/>
        <end position="24"/>
    </location>
</feature>
<dbReference type="OrthoDB" id="9783154at2"/>
<accession>A6DFR4</accession>
<keyword evidence="2" id="KW-0479">Metal-binding</keyword>
<keyword evidence="8" id="KW-1185">Reference proteome</keyword>
<protein>
    <submittedName>
        <fullName evidence="7">Arylsulphatase A</fullName>
    </submittedName>
</protein>
<dbReference type="GO" id="GO:0004065">
    <property type="term" value="F:arylsulfatase activity"/>
    <property type="evidence" value="ECO:0007669"/>
    <property type="project" value="TreeGrafter"/>
</dbReference>
<keyword evidence="4" id="KW-0106">Calcium</keyword>
<dbReference type="GO" id="GO:0046872">
    <property type="term" value="F:metal ion binding"/>
    <property type="evidence" value="ECO:0007669"/>
    <property type="project" value="UniProtKB-KW"/>
</dbReference>
<dbReference type="InterPro" id="IPR024607">
    <property type="entry name" value="Sulfatase_CS"/>
</dbReference>
<dbReference type="RefSeq" id="WP_007276763.1">
    <property type="nucleotide sequence ID" value="NZ_ABCK01000001.1"/>
</dbReference>
<dbReference type="InterPro" id="IPR000917">
    <property type="entry name" value="Sulfatase_N"/>
</dbReference>